<keyword evidence="2" id="KW-1185">Reference proteome</keyword>
<evidence type="ECO:0000313" key="2">
    <source>
        <dbReference type="Proteomes" id="UP000566324"/>
    </source>
</evidence>
<dbReference type="EMBL" id="JACHNZ010000057">
    <property type="protein sequence ID" value="MBB4633771.1"/>
    <property type="molecule type" value="Genomic_DNA"/>
</dbReference>
<accession>A0A7W7F7S1</accession>
<gene>
    <name evidence="1" type="ORF">GGQ98_003423</name>
</gene>
<comment type="caution">
    <text evidence="1">The sequence shown here is derived from an EMBL/GenBank/DDBJ whole genome shotgun (WGS) entry which is preliminary data.</text>
</comment>
<dbReference type="Proteomes" id="UP000566324">
    <property type="component" value="Unassembled WGS sequence"/>
</dbReference>
<dbReference type="AlphaFoldDB" id="A0A7W7F7S1"/>
<dbReference type="RefSeq" id="WP_184071669.1">
    <property type="nucleotide sequence ID" value="NZ_JACHNZ010000057.1"/>
</dbReference>
<sequence>MNLDERRMQATLALADLEAAQGAALLDGKTFDPAPIAAKRAEIDAIDAAETETVRRERMAQAEALAAHQNAVRRDIRETLPLYADAVKRAEKSARALVKALADIEAAAGVLRKQAMVFNTRPCVLDVNDIRDTYSRLLASELNAIEFSRYGILDWISAPREPRPWITPFEKYVEPAFAAILEQELN</sequence>
<reference evidence="1 2" key="1">
    <citation type="submission" date="2020-08" db="EMBL/GenBank/DDBJ databases">
        <title>Genomic Encyclopedia of Type Strains, Phase IV (KMG-IV): sequencing the most valuable type-strain genomes for metagenomic binning, comparative biology and taxonomic classification.</title>
        <authorList>
            <person name="Goeker M."/>
        </authorList>
    </citation>
    <scope>NUCLEOTIDE SEQUENCE [LARGE SCALE GENOMIC DNA]</scope>
    <source>
        <strain evidence="1 2">DSM 17328</strain>
    </source>
</reference>
<name>A0A7W7F7S1_9SPHN</name>
<proteinExistence type="predicted"/>
<evidence type="ECO:0000313" key="1">
    <source>
        <dbReference type="EMBL" id="MBB4633771.1"/>
    </source>
</evidence>
<organism evidence="1 2">
    <name type="scientific">Sphingosinicella soli</name>
    <dbReference type="NCBI Taxonomy" id="333708"/>
    <lineage>
        <taxon>Bacteria</taxon>
        <taxon>Pseudomonadati</taxon>
        <taxon>Pseudomonadota</taxon>
        <taxon>Alphaproteobacteria</taxon>
        <taxon>Sphingomonadales</taxon>
        <taxon>Sphingosinicellaceae</taxon>
        <taxon>Sphingosinicella</taxon>
    </lineage>
</organism>
<protein>
    <submittedName>
        <fullName evidence="1">Uncharacterized protein</fullName>
    </submittedName>
</protein>